<dbReference type="EMBL" id="PHQP01000017">
    <property type="protein sequence ID" value="RAV34378.1"/>
    <property type="molecule type" value="Genomic_DNA"/>
</dbReference>
<dbReference type="Pfam" id="PF09754">
    <property type="entry name" value="PAC2"/>
    <property type="match status" value="1"/>
</dbReference>
<protein>
    <submittedName>
        <fullName evidence="2">Proteasome protein</fullName>
    </submittedName>
</protein>
<evidence type="ECO:0000313" key="3">
    <source>
        <dbReference type="Proteomes" id="UP000251047"/>
    </source>
</evidence>
<feature type="compositionally biased region" description="Basic and acidic residues" evidence="1">
    <location>
        <begin position="361"/>
        <end position="373"/>
    </location>
</feature>
<evidence type="ECO:0000313" key="2">
    <source>
        <dbReference type="EMBL" id="RAV34378.1"/>
    </source>
</evidence>
<dbReference type="OrthoDB" id="3733464at2"/>
<feature type="region of interest" description="Disordered" evidence="1">
    <location>
        <begin position="337"/>
        <end position="383"/>
    </location>
</feature>
<feature type="compositionally biased region" description="Acidic residues" evidence="1">
    <location>
        <begin position="374"/>
        <end position="383"/>
    </location>
</feature>
<dbReference type="Gene3D" id="1.10.287.100">
    <property type="match status" value="1"/>
</dbReference>
<name>A0A364VCP8_9CORY</name>
<sequence length="383" mass="41876">MTDNTPANNQARNRMYEMEYPAPIDTSGEHFRLPRLPERRINPEGHGAADEEGTAEGLPMLIALHGYADAGQAVAHSGTHLLQALPHSRVARFNVDELVDYRSRRPGVTIEGNRIADTDRLELDLHAVDDADGHKFLLLSGPEPDLRWEAFSEAVADLARRVRASKVVTLYAAPMAVPHTRPIAISAHASDPELARDFHSWDARITVPGAAALEVERRLSTQGCATIGLTAHVPHYVSAHDYPEATYELLKAVSGITGRVFPLKALEAEMNRVQHQLAEQVEESEEIASVVHALERQYDAHAEKTRQRRNNSLLAPGQSIPTSDELGAEFEAFLAEMSHGTDGAADGPSAKANGGTGWRGDTGERSDDDRTKDECDEDERGCP</sequence>
<reference evidence="2 3" key="1">
    <citation type="journal article" date="2018" name="Syst. Appl. Microbiol.">
        <title>Corynebacterium heidelbergense sp. nov., isolated from the preen glands of Egyptian geese (Alopochen aegyptiacus).</title>
        <authorList>
            <person name="Braun M.S."/>
            <person name="Wang E."/>
            <person name="Zimmermann S."/>
            <person name="Wink M."/>
        </authorList>
    </citation>
    <scope>NUCLEOTIDE SEQUENCE [LARGE SCALE GENOMIC DNA]</scope>
    <source>
        <strain evidence="2 3">DSM 104638</strain>
    </source>
</reference>
<proteinExistence type="predicted"/>
<dbReference type="SUPFAM" id="SSF159659">
    <property type="entry name" value="Cgl1923-like"/>
    <property type="match status" value="1"/>
</dbReference>
<dbReference type="AlphaFoldDB" id="A0A364VCP8"/>
<dbReference type="GO" id="GO:0000502">
    <property type="term" value="C:proteasome complex"/>
    <property type="evidence" value="ECO:0007669"/>
    <property type="project" value="UniProtKB-KW"/>
</dbReference>
<comment type="caution">
    <text evidence="2">The sequence shown here is derived from an EMBL/GenBank/DDBJ whole genome shotgun (WGS) entry which is preliminary data.</text>
</comment>
<gene>
    <name evidence="2" type="ORF">CWC39_03560</name>
</gene>
<dbReference type="RefSeq" id="WP_112769137.1">
    <property type="nucleotide sequence ID" value="NZ_CP063191.1"/>
</dbReference>
<dbReference type="Proteomes" id="UP000251047">
    <property type="component" value="Unassembled WGS sequence"/>
</dbReference>
<keyword evidence="2" id="KW-0647">Proteasome</keyword>
<dbReference type="Gene3D" id="3.40.50.10900">
    <property type="entry name" value="PAC-like subunit"/>
    <property type="match status" value="1"/>
</dbReference>
<dbReference type="InterPro" id="IPR019151">
    <property type="entry name" value="Proteasome_assmbl_chaperone_2"/>
</dbReference>
<dbReference type="InterPro" id="IPR038389">
    <property type="entry name" value="PSMG2_sf"/>
</dbReference>
<feature type="region of interest" description="Disordered" evidence="1">
    <location>
        <begin position="303"/>
        <end position="322"/>
    </location>
</feature>
<evidence type="ECO:0000256" key="1">
    <source>
        <dbReference type="SAM" id="MobiDB-lite"/>
    </source>
</evidence>
<accession>A0A364VCP8</accession>
<organism evidence="2 3">
    <name type="scientific">Corynebacterium heidelbergense</name>
    <dbReference type="NCBI Taxonomy" id="2055947"/>
    <lineage>
        <taxon>Bacteria</taxon>
        <taxon>Bacillati</taxon>
        <taxon>Actinomycetota</taxon>
        <taxon>Actinomycetes</taxon>
        <taxon>Mycobacteriales</taxon>
        <taxon>Corynebacteriaceae</taxon>
        <taxon>Corynebacterium</taxon>
    </lineage>
</organism>